<dbReference type="Proteomes" id="UP000548476">
    <property type="component" value="Unassembled WGS sequence"/>
</dbReference>
<dbReference type="InterPro" id="IPR000551">
    <property type="entry name" value="MerR-type_HTH_dom"/>
</dbReference>
<accession>A0A841FS27</accession>
<dbReference type="InterPro" id="IPR009061">
    <property type="entry name" value="DNA-bd_dom_put_sf"/>
</dbReference>
<dbReference type="PANTHER" id="PTHR30204">
    <property type="entry name" value="REDOX-CYCLING DRUG-SENSING TRANSCRIPTIONAL ACTIVATOR SOXR"/>
    <property type="match status" value="1"/>
</dbReference>
<dbReference type="Gene3D" id="1.10.1660.10">
    <property type="match status" value="1"/>
</dbReference>
<keyword evidence="3 6" id="KW-0238">DNA-binding</keyword>
<keyword evidence="4" id="KW-0804">Transcription</keyword>
<keyword evidence="1" id="KW-0678">Repressor</keyword>
<evidence type="ECO:0000313" key="7">
    <source>
        <dbReference type="Proteomes" id="UP000548476"/>
    </source>
</evidence>
<evidence type="ECO:0000256" key="4">
    <source>
        <dbReference type="ARBA" id="ARBA00023163"/>
    </source>
</evidence>
<dbReference type="GO" id="GO:0003700">
    <property type="term" value="F:DNA-binding transcription factor activity"/>
    <property type="evidence" value="ECO:0007669"/>
    <property type="project" value="InterPro"/>
</dbReference>
<gene>
    <name evidence="6" type="ORF">HNR73_002624</name>
</gene>
<dbReference type="PROSITE" id="PS50937">
    <property type="entry name" value="HTH_MERR_2"/>
    <property type="match status" value="1"/>
</dbReference>
<sequence length="133" mass="13696">MTDGLLKIGELAARAGVSPRTIDHYTQLGLLAPATRSPGGYRLYAVEAVDRVHLIQRLEGHGLSLTDVGGALSKAPADLSALLARVGEDLSTLEDAAPGALDPQLHGLIGAIVERAHTLLITAIELGGAVPPP</sequence>
<comment type="caution">
    <text evidence="6">The sequence shown here is derived from an EMBL/GenBank/DDBJ whole genome shotgun (WGS) entry which is preliminary data.</text>
</comment>
<proteinExistence type="predicted"/>
<dbReference type="RefSeq" id="WP_184787636.1">
    <property type="nucleotide sequence ID" value="NZ_BONT01000067.1"/>
</dbReference>
<evidence type="ECO:0000256" key="1">
    <source>
        <dbReference type="ARBA" id="ARBA00022491"/>
    </source>
</evidence>
<dbReference type="InterPro" id="IPR047057">
    <property type="entry name" value="MerR_fam"/>
</dbReference>
<evidence type="ECO:0000313" key="6">
    <source>
        <dbReference type="EMBL" id="MBB6034770.1"/>
    </source>
</evidence>
<feature type="domain" description="HTH merR-type" evidence="5">
    <location>
        <begin position="5"/>
        <end position="74"/>
    </location>
</feature>
<dbReference type="AlphaFoldDB" id="A0A841FS27"/>
<evidence type="ECO:0000259" key="5">
    <source>
        <dbReference type="PROSITE" id="PS50937"/>
    </source>
</evidence>
<dbReference type="PRINTS" id="PR00040">
    <property type="entry name" value="HTHMERR"/>
</dbReference>
<dbReference type="SMART" id="SM00422">
    <property type="entry name" value="HTH_MERR"/>
    <property type="match status" value="1"/>
</dbReference>
<keyword evidence="2" id="KW-0805">Transcription regulation</keyword>
<protein>
    <submittedName>
        <fullName evidence="6">DNA-binding transcriptional MerR regulator</fullName>
    </submittedName>
</protein>
<dbReference type="PANTHER" id="PTHR30204:SF69">
    <property type="entry name" value="MERR-FAMILY TRANSCRIPTIONAL REGULATOR"/>
    <property type="match status" value="1"/>
</dbReference>
<reference evidence="6 7" key="1">
    <citation type="submission" date="2020-08" db="EMBL/GenBank/DDBJ databases">
        <title>Genomic Encyclopedia of Type Strains, Phase IV (KMG-IV): sequencing the most valuable type-strain genomes for metagenomic binning, comparative biology and taxonomic classification.</title>
        <authorList>
            <person name="Goeker M."/>
        </authorList>
    </citation>
    <scope>NUCLEOTIDE SEQUENCE [LARGE SCALE GENOMIC DNA]</scope>
    <source>
        <strain evidence="6 7">YIM 65646</strain>
    </source>
</reference>
<dbReference type="GO" id="GO:0003677">
    <property type="term" value="F:DNA binding"/>
    <property type="evidence" value="ECO:0007669"/>
    <property type="project" value="UniProtKB-KW"/>
</dbReference>
<dbReference type="SUPFAM" id="SSF46955">
    <property type="entry name" value="Putative DNA-binding domain"/>
    <property type="match status" value="1"/>
</dbReference>
<evidence type="ECO:0000256" key="2">
    <source>
        <dbReference type="ARBA" id="ARBA00023015"/>
    </source>
</evidence>
<evidence type="ECO:0000256" key="3">
    <source>
        <dbReference type="ARBA" id="ARBA00023125"/>
    </source>
</evidence>
<dbReference type="EMBL" id="JACHGT010000005">
    <property type="protein sequence ID" value="MBB6034770.1"/>
    <property type="molecule type" value="Genomic_DNA"/>
</dbReference>
<organism evidence="6 7">
    <name type="scientific">Phytomonospora endophytica</name>
    <dbReference type="NCBI Taxonomy" id="714109"/>
    <lineage>
        <taxon>Bacteria</taxon>
        <taxon>Bacillati</taxon>
        <taxon>Actinomycetota</taxon>
        <taxon>Actinomycetes</taxon>
        <taxon>Micromonosporales</taxon>
        <taxon>Micromonosporaceae</taxon>
        <taxon>Phytomonospora</taxon>
    </lineage>
</organism>
<keyword evidence="7" id="KW-1185">Reference proteome</keyword>
<name>A0A841FS27_9ACTN</name>
<dbReference type="Pfam" id="PF13411">
    <property type="entry name" value="MerR_1"/>
    <property type="match status" value="1"/>
</dbReference>